<gene>
    <name evidence="2" type="ORF">M3P09_09200</name>
</gene>
<dbReference type="PROSITE" id="PS50206">
    <property type="entry name" value="RHODANESE_3"/>
    <property type="match status" value="1"/>
</dbReference>
<accession>A0ABT0QDU9</accession>
<dbReference type="RefSeq" id="WP_249972904.1">
    <property type="nucleotide sequence ID" value="NZ_JAMFLZ010000003.1"/>
</dbReference>
<dbReference type="Gene3D" id="3.40.250.10">
    <property type="entry name" value="Rhodanese-like domain"/>
    <property type="match status" value="1"/>
</dbReference>
<dbReference type="CDD" id="cd00158">
    <property type="entry name" value="RHOD"/>
    <property type="match status" value="1"/>
</dbReference>
<keyword evidence="3" id="KW-1185">Reference proteome</keyword>
<dbReference type="InterPro" id="IPR000594">
    <property type="entry name" value="ThiF_NAD_FAD-bd"/>
</dbReference>
<sequence>MSRYNRHIILSEIGQVGQDKISKAKVLVIGAGGLGCPVLQYLTGAGVGTIGIIDFDVVELSNLQRQILFGSSCLGKNKAIAAKERLEDLNDTISIAAYPFQLNYQNAIDLFNQYDIIVDGSDNFETRYLVNDTCLITNKPLVFGAIYKFEGQVSVFNYKKGPSYRCLFPNPPQEGTIPNCSEIGVLGILPGIIGSMQANEVLKIILGIGDVLSGQLLLYNALTSKVSTLKVNRNEAIIQSILEEKNNFHKKQISENCEMEVLEVSIDDIISEENIQFIDIREPHEQPKIESIKVSHIPFSQLEQSLSKITSDKKKVLFCQSGVRSKRATQMLNELNITNCFSLKEGATVLNNYTKVSSNE</sequence>
<dbReference type="EMBL" id="JAMFLZ010000003">
    <property type="protein sequence ID" value="MCL6295169.1"/>
    <property type="molecule type" value="Genomic_DNA"/>
</dbReference>
<dbReference type="PANTHER" id="PTHR10953">
    <property type="entry name" value="UBIQUITIN-ACTIVATING ENZYME E1"/>
    <property type="match status" value="1"/>
</dbReference>
<dbReference type="NCBIfam" id="NF004281">
    <property type="entry name" value="PRK05690.1"/>
    <property type="match status" value="1"/>
</dbReference>
<dbReference type="InterPro" id="IPR035985">
    <property type="entry name" value="Ubiquitin-activating_enz"/>
</dbReference>
<protein>
    <submittedName>
        <fullName evidence="2">HesA/MoeB/ThiF family protein</fullName>
    </submittedName>
</protein>
<dbReference type="Gene3D" id="3.40.50.720">
    <property type="entry name" value="NAD(P)-binding Rossmann-like Domain"/>
    <property type="match status" value="1"/>
</dbReference>
<dbReference type="SUPFAM" id="SSF69572">
    <property type="entry name" value="Activating enzymes of the ubiquitin-like proteins"/>
    <property type="match status" value="1"/>
</dbReference>
<evidence type="ECO:0000313" key="3">
    <source>
        <dbReference type="Proteomes" id="UP001165381"/>
    </source>
</evidence>
<dbReference type="PANTHER" id="PTHR10953:SF102">
    <property type="entry name" value="ADENYLYLTRANSFERASE AND SULFURTRANSFERASE MOCS3"/>
    <property type="match status" value="1"/>
</dbReference>
<dbReference type="Proteomes" id="UP001165381">
    <property type="component" value="Unassembled WGS sequence"/>
</dbReference>
<evidence type="ECO:0000259" key="1">
    <source>
        <dbReference type="PROSITE" id="PS50206"/>
    </source>
</evidence>
<dbReference type="InterPro" id="IPR045886">
    <property type="entry name" value="ThiF/MoeB/HesA"/>
</dbReference>
<feature type="domain" description="Rhodanese" evidence="1">
    <location>
        <begin position="271"/>
        <end position="350"/>
    </location>
</feature>
<dbReference type="InterPro" id="IPR001763">
    <property type="entry name" value="Rhodanese-like_dom"/>
</dbReference>
<reference evidence="2" key="1">
    <citation type="submission" date="2022-05" db="EMBL/GenBank/DDBJ databases">
        <authorList>
            <person name="Park J.-S."/>
        </authorList>
    </citation>
    <scope>NUCLEOTIDE SEQUENCE</scope>
    <source>
        <strain evidence="2">2012CJ34-3</strain>
    </source>
</reference>
<dbReference type="Pfam" id="PF00899">
    <property type="entry name" value="ThiF"/>
    <property type="match status" value="1"/>
</dbReference>
<dbReference type="Pfam" id="PF00581">
    <property type="entry name" value="Rhodanese"/>
    <property type="match status" value="1"/>
</dbReference>
<comment type="caution">
    <text evidence="2">The sequence shown here is derived from an EMBL/GenBank/DDBJ whole genome shotgun (WGS) entry which is preliminary data.</text>
</comment>
<organism evidence="2 3">
    <name type="scientific">Jejuia spongiicola</name>
    <dbReference type="NCBI Taxonomy" id="2942207"/>
    <lineage>
        <taxon>Bacteria</taxon>
        <taxon>Pseudomonadati</taxon>
        <taxon>Bacteroidota</taxon>
        <taxon>Flavobacteriia</taxon>
        <taxon>Flavobacteriales</taxon>
        <taxon>Flavobacteriaceae</taxon>
        <taxon>Jejuia</taxon>
    </lineage>
</organism>
<evidence type="ECO:0000313" key="2">
    <source>
        <dbReference type="EMBL" id="MCL6295169.1"/>
    </source>
</evidence>
<proteinExistence type="predicted"/>
<dbReference type="InterPro" id="IPR036873">
    <property type="entry name" value="Rhodanese-like_dom_sf"/>
</dbReference>
<dbReference type="CDD" id="cd00757">
    <property type="entry name" value="ThiF_MoeB_HesA_family"/>
    <property type="match status" value="1"/>
</dbReference>
<name>A0ABT0QDU9_9FLAO</name>